<dbReference type="SUPFAM" id="SSF54534">
    <property type="entry name" value="FKBP-like"/>
    <property type="match status" value="1"/>
</dbReference>
<reference evidence="8 9" key="1">
    <citation type="submission" date="2019-03" db="EMBL/GenBank/DDBJ databases">
        <title>Genomic Encyclopedia of Type Strains, Phase IV (KMG-IV): sequencing the most valuable type-strain genomes for metagenomic binning, comparative biology and taxonomic classification.</title>
        <authorList>
            <person name="Goeker M."/>
        </authorList>
    </citation>
    <scope>NUCLEOTIDE SEQUENCE [LARGE SCALE GENOMIC DNA]</scope>
    <source>
        <strain evidence="8 9">DSM 21944</strain>
    </source>
</reference>
<dbReference type="EMBL" id="SMAF01000003">
    <property type="protein sequence ID" value="TCT00383.1"/>
    <property type="molecule type" value="Genomic_DNA"/>
</dbReference>
<comment type="catalytic activity">
    <reaction evidence="1">
        <text>[protein]-peptidylproline (omega=180) = [protein]-peptidylproline (omega=0)</text>
        <dbReference type="Rhea" id="RHEA:16237"/>
        <dbReference type="Rhea" id="RHEA-COMP:10747"/>
        <dbReference type="Rhea" id="RHEA-COMP:10748"/>
        <dbReference type="ChEBI" id="CHEBI:83833"/>
        <dbReference type="ChEBI" id="CHEBI:83834"/>
        <dbReference type="EC" id="5.2.1.8"/>
    </reaction>
</comment>
<comment type="similarity">
    <text evidence="2">Belongs to the PpiC/parvulin rotamase family.</text>
</comment>
<dbReference type="AlphaFoldDB" id="A0A4R3LJL4"/>
<dbReference type="Pfam" id="PF00639">
    <property type="entry name" value="Rotamase"/>
    <property type="match status" value="1"/>
</dbReference>
<dbReference type="InterPro" id="IPR050245">
    <property type="entry name" value="PrsA_foldase"/>
</dbReference>
<dbReference type="GO" id="GO:0003755">
    <property type="term" value="F:peptidyl-prolyl cis-trans isomerase activity"/>
    <property type="evidence" value="ECO:0007669"/>
    <property type="project" value="UniProtKB-KW"/>
</dbReference>
<protein>
    <recommendedName>
        <fullName evidence="3">peptidylprolyl isomerase</fullName>
        <ecNumber evidence="3">5.2.1.8</ecNumber>
    </recommendedName>
</protein>
<evidence type="ECO:0000256" key="5">
    <source>
        <dbReference type="PROSITE-ProRule" id="PRU00278"/>
    </source>
</evidence>
<dbReference type="EC" id="5.2.1.8" evidence="3"/>
<organism evidence="8 9">
    <name type="scientific">Pseudofulvimonas gallinarii</name>
    <dbReference type="NCBI Taxonomy" id="634155"/>
    <lineage>
        <taxon>Bacteria</taxon>
        <taxon>Pseudomonadati</taxon>
        <taxon>Pseudomonadota</taxon>
        <taxon>Gammaproteobacteria</taxon>
        <taxon>Lysobacterales</taxon>
        <taxon>Rhodanobacteraceae</taxon>
        <taxon>Pseudofulvimonas</taxon>
    </lineage>
</organism>
<accession>A0A4R3LJL4</accession>
<dbReference type="InterPro" id="IPR046357">
    <property type="entry name" value="PPIase_dom_sf"/>
</dbReference>
<proteinExistence type="inferred from homology"/>
<keyword evidence="4 5" id="KW-0697">Rotamase</keyword>
<keyword evidence="9" id="KW-1185">Reference proteome</keyword>
<evidence type="ECO:0000256" key="6">
    <source>
        <dbReference type="SAM" id="SignalP"/>
    </source>
</evidence>
<evidence type="ECO:0000256" key="3">
    <source>
        <dbReference type="ARBA" id="ARBA00013194"/>
    </source>
</evidence>
<dbReference type="RefSeq" id="WP_164484077.1">
    <property type="nucleotide sequence ID" value="NZ_JBHLWF010000007.1"/>
</dbReference>
<dbReference type="Proteomes" id="UP000294599">
    <property type="component" value="Unassembled WGS sequence"/>
</dbReference>
<gene>
    <name evidence="8" type="ORF">EDC25_103151</name>
</gene>
<evidence type="ECO:0000256" key="2">
    <source>
        <dbReference type="ARBA" id="ARBA00007656"/>
    </source>
</evidence>
<evidence type="ECO:0000259" key="7">
    <source>
        <dbReference type="PROSITE" id="PS50198"/>
    </source>
</evidence>
<dbReference type="InterPro" id="IPR000297">
    <property type="entry name" value="PPIase_PpiC"/>
</dbReference>
<evidence type="ECO:0000256" key="4">
    <source>
        <dbReference type="ARBA" id="ARBA00023110"/>
    </source>
</evidence>
<dbReference type="PANTHER" id="PTHR47245">
    <property type="entry name" value="PEPTIDYLPROLYL ISOMERASE"/>
    <property type="match status" value="1"/>
</dbReference>
<evidence type="ECO:0000313" key="8">
    <source>
        <dbReference type="EMBL" id="TCT00383.1"/>
    </source>
</evidence>
<dbReference type="PANTHER" id="PTHR47245:SF2">
    <property type="entry name" value="PEPTIDYL-PROLYL CIS-TRANS ISOMERASE HP_0175-RELATED"/>
    <property type="match status" value="1"/>
</dbReference>
<feature type="chain" id="PRO_5021009144" description="peptidylprolyl isomerase" evidence="6">
    <location>
        <begin position="22"/>
        <end position="301"/>
    </location>
</feature>
<evidence type="ECO:0000313" key="9">
    <source>
        <dbReference type="Proteomes" id="UP000294599"/>
    </source>
</evidence>
<keyword evidence="6" id="KW-0732">Signal</keyword>
<comment type="caution">
    <text evidence="8">The sequence shown here is derived from an EMBL/GenBank/DDBJ whole genome shotgun (WGS) entry which is preliminary data.</text>
</comment>
<dbReference type="PROSITE" id="PS50198">
    <property type="entry name" value="PPIC_PPIASE_2"/>
    <property type="match status" value="1"/>
</dbReference>
<name>A0A4R3LJL4_9GAMM</name>
<evidence type="ECO:0000256" key="1">
    <source>
        <dbReference type="ARBA" id="ARBA00000971"/>
    </source>
</evidence>
<dbReference type="Gene3D" id="3.10.50.40">
    <property type="match status" value="1"/>
</dbReference>
<keyword evidence="5 8" id="KW-0413">Isomerase</keyword>
<feature type="domain" description="PpiC" evidence="7">
    <location>
        <begin position="134"/>
        <end position="233"/>
    </location>
</feature>
<sequence>MKRWCTVVLALVNAISAQALAQPLVWRGDTVITLEELDARLNRLPDGERATYTRDTSNIARLLDQLLVNRALAEEARELGLDKDPEVQKDIQFAVEELLAIHRLNLLLRDDAMPDFGALAEEQFLADSGKWDSPESLAVQHVLIRVGERLDDDAAEIAREVLDKARSGTNFDKLVEQYSDDPSKLENKGRFVIVDDTRFDPAFVAGARALVNDGDVGEPVRSAYGYHIIKLIRRSEARKAQFSDVRSSIERDLRNQYRENARKDYLRMLRSRMGAEEGNEELLMSLPVRYGGRPEIEQGVR</sequence>
<feature type="signal peptide" evidence="6">
    <location>
        <begin position="1"/>
        <end position="21"/>
    </location>
</feature>